<feature type="signal peptide" evidence="1">
    <location>
        <begin position="1"/>
        <end position="19"/>
    </location>
</feature>
<dbReference type="Proteomes" id="UP001251528">
    <property type="component" value="Unassembled WGS sequence"/>
</dbReference>
<reference evidence="2" key="1">
    <citation type="submission" date="2023-06" db="EMBL/GenBank/DDBJ databases">
        <title>Conoideocrella luteorostrata (Hypocreales: Clavicipitaceae), a potential biocontrol fungus for elongate hemlock scale in United States Christmas tree production areas.</title>
        <authorList>
            <person name="Barrett H."/>
            <person name="Lovett B."/>
            <person name="Macias A.M."/>
            <person name="Stajich J.E."/>
            <person name="Kasson M.T."/>
        </authorList>
    </citation>
    <scope>NUCLEOTIDE SEQUENCE</scope>
    <source>
        <strain evidence="2">ARSEF 14590</strain>
    </source>
</reference>
<accession>A0AAJ0CTS8</accession>
<keyword evidence="3" id="KW-1185">Reference proteome</keyword>
<dbReference type="EMBL" id="JASWJB010000040">
    <property type="protein sequence ID" value="KAK2606427.1"/>
    <property type="molecule type" value="Genomic_DNA"/>
</dbReference>
<name>A0AAJ0CTS8_9HYPO</name>
<proteinExistence type="predicted"/>
<feature type="chain" id="PRO_5042471314" description="Small secreted protein" evidence="1">
    <location>
        <begin position="20"/>
        <end position="159"/>
    </location>
</feature>
<evidence type="ECO:0000256" key="1">
    <source>
        <dbReference type="SAM" id="SignalP"/>
    </source>
</evidence>
<keyword evidence="1" id="KW-0732">Signal</keyword>
<evidence type="ECO:0000313" key="2">
    <source>
        <dbReference type="EMBL" id="KAK2606427.1"/>
    </source>
</evidence>
<sequence>MKTTQTILATLLAASSVFAAPARTVQGADILKTKADVQAQFAPAPVPKWTIEGMQRSCASDDSSCTWNFRINTHVASETVVSYVVNGPGASRANGGPSNFGDFTVTSNWSGQFGDGQGFTTFSTVDNKDGLIAFPAYTDAEVQSGGVVADRDYDVYYLS</sequence>
<evidence type="ECO:0000313" key="3">
    <source>
        <dbReference type="Proteomes" id="UP001251528"/>
    </source>
</evidence>
<comment type="caution">
    <text evidence="2">The sequence shown here is derived from an EMBL/GenBank/DDBJ whole genome shotgun (WGS) entry which is preliminary data.</text>
</comment>
<gene>
    <name evidence="2" type="ORF">QQS21_003120</name>
</gene>
<dbReference type="AlphaFoldDB" id="A0AAJ0CTS8"/>
<protein>
    <recommendedName>
        <fullName evidence="4">Small secreted protein</fullName>
    </recommendedName>
</protein>
<evidence type="ECO:0008006" key="4">
    <source>
        <dbReference type="Google" id="ProtNLM"/>
    </source>
</evidence>
<organism evidence="2 3">
    <name type="scientific">Conoideocrella luteorostrata</name>
    <dbReference type="NCBI Taxonomy" id="1105319"/>
    <lineage>
        <taxon>Eukaryota</taxon>
        <taxon>Fungi</taxon>
        <taxon>Dikarya</taxon>
        <taxon>Ascomycota</taxon>
        <taxon>Pezizomycotina</taxon>
        <taxon>Sordariomycetes</taxon>
        <taxon>Hypocreomycetidae</taxon>
        <taxon>Hypocreales</taxon>
        <taxon>Clavicipitaceae</taxon>
        <taxon>Conoideocrella</taxon>
    </lineage>
</organism>